<comment type="similarity">
    <text evidence="1 7">Belongs to the MurCDEF family. MurE subfamily.</text>
</comment>
<organism evidence="12 13">
    <name type="scientific">Thalassomonas actiniarum</name>
    <dbReference type="NCBI Taxonomy" id="485447"/>
    <lineage>
        <taxon>Bacteria</taxon>
        <taxon>Pseudomonadati</taxon>
        <taxon>Pseudomonadota</taxon>
        <taxon>Gammaproteobacteria</taxon>
        <taxon>Alteromonadales</taxon>
        <taxon>Colwelliaceae</taxon>
        <taxon>Thalassomonas</taxon>
    </lineage>
</organism>
<dbReference type="NCBIfam" id="TIGR01085">
    <property type="entry name" value="murE"/>
    <property type="match status" value="1"/>
</dbReference>
<evidence type="ECO:0000313" key="13">
    <source>
        <dbReference type="Proteomes" id="UP000032568"/>
    </source>
</evidence>
<dbReference type="SUPFAM" id="SSF53623">
    <property type="entry name" value="MurD-like peptide ligases, catalytic domain"/>
    <property type="match status" value="1"/>
</dbReference>
<dbReference type="Gene3D" id="3.40.1190.10">
    <property type="entry name" value="Mur-like, catalytic domain"/>
    <property type="match status" value="1"/>
</dbReference>
<gene>
    <name evidence="7" type="primary">murE</name>
    <name evidence="12" type="ORF">SG35_024920</name>
</gene>
<dbReference type="PANTHER" id="PTHR23135:SF4">
    <property type="entry name" value="UDP-N-ACETYLMURAMOYL-L-ALANYL-D-GLUTAMATE--2,6-DIAMINOPIMELATE LIGASE MURE HOMOLOG, CHLOROPLASTIC"/>
    <property type="match status" value="1"/>
</dbReference>
<name>A0AAE9YS31_9GAMM</name>
<evidence type="ECO:0000256" key="4">
    <source>
        <dbReference type="ARBA" id="ARBA00022984"/>
    </source>
</evidence>
<dbReference type="RefSeq" id="WP_053043440.1">
    <property type="nucleotide sequence ID" value="NZ_CP059735.1"/>
</dbReference>
<sequence length="516" mass="56310">MSDAKYAIDQALGLFDISIEPVATGNLVNDSREIRPGDIFCAVLGTNQDGRQHIEKAVLAGANLVIAQCQHHLQHGNIIKRTFGDKSVDLVQFYQLDSKLYDLAKAYYREPQAAMTIIGITGTNGKTSTSQIIAKLLSAYRHECAIIGTVGAGALDALKPIANTTPGPTQLHQLLAEFSGQGISDVAMEVSSHALTQKRVCPSLLDIAVFTNLSRDHLDYHQTMENYAEAKFSIFTGEAGQIAILNGDDSRAREKLANWPQTQPVIVFGRSEQVKSFSQYLYAANIKATAEGTSFTLDTHLGCFEINSPLMGDFNVDNLLAAIAVLFAKDLPLDALSAAVKTLTPILGRMENISAPGKATAVVDYAHTPDALEKALLACRRHCQGQLWLVFGCGGDRDKGKRPEMGKIAEQLADHVVITNDNPRFEAAELIVGDILAGCEKTEKMTVILDRSQAVLSVLSRAKAGDMVLLAGKGHEDYIMIKDEKIEYNERELVLGFFHQESAQQSHRENEKENRS</sequence>
<dbReference type="GO" id="GO:0000287">
    <property type="term" value="F:magnesium ion binding"/>
    <property type="evidence" value="ECO:0007669"/>
    <property type="project" value="UniProtKB-UniRule"/>
</dbReference>
<comment type="pathway">
    <text evidence="7 8">Cell wall biogenesis; peptidoglycan biosynthesis.</text>
</comment>
<keyword evidence="7" id="KW-0547">Nucleotide-binding</keyword>
<dbReference type="EMBL" id="CP059735">
    <property type="protein sequence ID" value="WDD98462.1"/>
    <property type="molecule type" value="Genomic_DNA"/>
</dbReference>
<dbReference type="KEGG" id="tact:SG35_024920"/>
<dbReference type="InterPro" id="IPR036615">
    <property type="entry name" value="Mur_ligase_C_dom_sf"/>
</dbReference>
<reference evidence="12 13" key="2">
    <citation type="journal article" date="2022" name="Mar. Drugs">
        <title>Bioassay-Guided Fractionation Leads to the Detection of Cholic Acid Generated by the Rare Thalassomonas sp.</title>
        <authorList>
            <person name="Pheiffer F."/>
            <person name="Schneider Y.K."/>
            <person name="Hansen E.H."/>
            <person name="Andersen J.H."/>
            <person name="Isaksson J."/>
            <person name="Busche T."/>
            <person name="R C."/>
            <person name="Kalinowski J."/>
            <person name="Zyl L.V."/>
            <person name="Trindade M."/>
        </authorList>
    </citation>
    <scope>NUCLEOTIDE SEQUENCE [LARGE SCALE GENOMIC DNA]</scope>
    <source>
        <strain evidence="12 13">A5K-106</strain>
    </source>
</reference>
<dbReference type="NCBIfam" id="NF001126">
    <property type="entry name" value="PRK00139.1-4"/>
    <property type="match status" value="1"/>
</dbReference>
<feature type="domain" description="Mur ligase C-terminal" evidence="10">
    <location>
        <begin position="348"/>
        <end position="474"/>
    </location>
</feature>
<accession>A0AAE9YS31</accession>
<evidence type="ECO:0000256" key="5">
    <source>
        <dbReference type="ARBA" id="ARBA00023306"/>
    </source>
</evidence>
<feature type="binding site" evidence="7">
    <location>
        <position position="191"/>
    </location>
    <ligand>
        <name>UDP-N-acetyl-alpha-D-muramoyl-L-alanyl-D-glutamate</name>
        <dbReference type="ChEBI" id="CHEBI:83900"/>
    </ligand>
</feature>
<keyword evidence="7" id="KW-0963">Cytoplasm</keyword>
<comment type="catalytic activity">
    <reaction evidence="7">
        <text>UDP-N-acetyl-alpha-D-muramoyl-L-alanyl-D-glutamate + meso-2,6-diaminopimelate + ATP = UDP-N-acetyl-alpha-D-muramoyl-L-alanyl-gamma-D-glutamyl-meso-2,6-diaminopimelate + ADP + phosphate + H(+)</text>
        <dbReference type="Rhea" id="RHEA:23676"/>
        <dbReference type="ChEBI" id="CHEBI:15378"/>
        <dbReference type="ChEBI" id="CHEBI:30616"/>
        <dbReference type="ChEBI" id="CHEBI:43474"/>
        <dbReference type="ChEBI" id="CHEBI:57791"/>
        <dbReference type="ChEBI" id="CHEBI:83900"/>
        <dbReference type="ChEBI" id="CHEBI:83905"/>
        <dbReference type="ChEBI" id="CHEBI:456216"/>
        <dbReference type="EC" id="6.3.2.13"/>
    </reaction>
</comment>
<feature type="binding site" evidence="7">
    <location>
        <position position="199"/>
    </location>
    <ligand>
        <name>UDP-N-acetyl-alpha-D-muramoyl-L-alanyl-D-glutamate</name>
        <dbReference type="ChEBI" id="CHEBI:83900"/>
    </ligand>
</feature>
<reference evidence="12 13" key="1">
    <citation type="journal article" date="2015" name="Genome Announc.">
        <title>Draft Genome Sequences of Marine Isolates of Thalassomonas viridans and Thalassomonas actiniarum.</title>
        <authorList>
            <person name="Olonade I."/>
            <person name="van Zyl L.J."/>
            <person name="Trindade M."/>
        </authorList>
    </citation>
    <scope>NUCLEOTIDE SEQUENCE [LARGE SCALE GENOMIC DNA]</scope>
    <source>
        <strain evidence="12 13">A5K-106</strain>
    </source>
</reference>
<dbReference type="InterPro" id="IPR000713">
    <property type="entry name" value="Mur_ligase_N"/>
</dbReference>
<dbReference type="GO" id="GO:0009252">
    <property type="term" value="P:peptidoglycan biosynthetic process"/>
    <property type="evidence" value="ECO:0007669"/>
    <property type="project" value="UniProtKB-UniRule"/>
</dbReference>
<evidence type="ECO:0000256" key="2">
    <source>
        <dbReference type="ARBA" id="ARBA00022618"/>
    </source>
</evidence>
<comment type="subcellular location">
    <subcellularLocation>
        <location evidence="7 8">Cytoplasm</location>
    </subcellularLocation>
</comment>
<comment type="function">
    <text evidence="7">Catalyzes the addition of meso-diaminopimelic acid to the nucleotide precursor UDP-N-acetylmuramoyl-L-alanyl-D-glutamate (UMAG) in the biosynthesis of bacterial cell-wall peptidoglycan.</text>
</comment>
<feature type="binding site" evidence="7">
    <location>
        <position position="472"/>
    </location>
    <ligand>
        <name>meso-2,6-diaminopimelate</name>
        <dbReference type="ChEBI" id="CHEBI:57791"/>
    </ligand>
</feature>
<dbReference type="InterPro" id="IPR013221">
    <property type="entry name" value="Mur_ligase_cen"/>
</dbReference>
<keyword evidence="5 7" id="KW-0131">Cell cycle</keyword>
<keyword evidence="2 7" id="KW-0132">Cell division</keyword>
<keyword evidence="6 7" id="KW-0961">Cell wall biogenesis/degradation</keyword>
<feature type="binding site" evidence="7">
    <location>
        <position position="397"/>
    </location>
    <ligand>
        <name>meso-2,6-diaminopimelate</name>
        <dbReference type="ChEBI" id="CHEBI:57791"/>
    </ligand>
</feature>
<dbReference type="InterPro" id="IPR005761">
    <property type="entry name" value="UDP-N-AcMur-Glu-dNH2Pim_ligase"/>
</dbReference>
<evidence type="ECO:0000256" key="3">
    <source>
        <dbReference type="ARBA" id="ARBA00022960"/>
    </source>
</evidence>
<dbReference type="PANTHER" id="PTHR23135">
    <property type="entry name" value="MUR LIGASE FAMILY MEMBER"/>
    <property type="match status" value="1"/>
</dbReference>
<feature type="domain" description="Mur ligase N-terminal catalytic" evidence="9">
    <location>
        <begin position="29"/>
        <end position="83"/>
    </location>
</feature>
<feature type="domain" description="Mur ligase central" evidence="11">
    <location>
        <begin position="120"/>
        <end position="325"/>
    </location>
</feature>
<feature type="short sequence motif" description="Meso-diaminopimelate recognition motif" evidence="7">
    <location>
        <begin position="421"/>
        <end position="424"/>
    </location>
</feature>
<dbReference type="EC" id="6.3.2.13" evidence="7"/>
<dbReference type="Pfam" id="PF08245">
    <property type="entry name" value="Mur_ligase_M"/>
    <property type="match status" value="1"/>
</dbReference>
<comment type="cofactor">
    <cofactor evidence="7">
        <name>Mg(2+)</name>
        <dbReference type="ChEBI" id="CHEBI:18420"/>
    </cofactor>
</comment>
<dbReference type="InterPro" id="IPR036565">
    <property type="entry name" value="Mur-like_cat_sf"/>
</dbReference>
<keyword evidence="3 7" id="KW-0133">Cell shape</keyword>
<comment type="caution">
    <text evidence="7">Lacks conserved residue(s) required for the propagation of feature annotation.</text>
</comment>
<dbReference type="GO" id="GO:0071555">
    <property type="term" value="P:cell wall organization"/>
    <property type="evidence" value="ECO:0007669"/>
    <property type="project" value="UniProtKB-KW"/>
</dbReference>
<evidence type="ECO:0000259" key="10">
    <source>
        <dbReference type="Pfam" id="PF02875"/>
    </source>
</evidence>
<evidence type="ECO:0000259" key="11">
    <source>
        <dbReference type="Pfam" id="PF08245"/>
    </source>
</evidence>
<dbReference type="InterPro" id="IPR004101">
    <property type="entry name" value="Mur_ligase_C"/>
</dbReference>
<feature type="binding site" evidence="7">
    <location>
        <position position="31"/>
    </location>
    <ligand>
        <name>UDP-N-acetyl-alpha-D-muramoyl-L-alanyl-D-glutamate</name>
        <dbReference type="ChEBI" id="CHEBI:83900"/>
    </ligand>
</feature>
<comment type="PTM">
    <text evidence="7">Carboxylation is probably crucial for Mg(2+) binding and, consequently, for the gamma-phosphate positioning of ATP.</text>
</comment>
<protein>
    <recommendedName>
        <fullName evidence="7">UDP-N-acetylmuramoyl-L-alanyl-D-glutamate--2,6-diaminopimelate ligase</fullName>
        <ecNumber evidence="7">6.3.2.13</ecNumber>
    </recommendedName>
    <alternativeName>
        <fullName evidence="7">Meso-A2pm-adding enzyme</fullName>
    </alternativeName>
    <alternativeName>
        <fullName evidence="7">Meso-diaminopimelate-adding enzyme</fullName>
    </alternativeName>
    <alternativeName>
        <fullName evidence="7">UDP-MurNAc-L-Ala-D-Glu:meso-diaminopimelate ligase</fullName>
    </alternativeName>
    <alternativeName>
        <fullName evidence="7">UDP-MurNAc-tripeptide synthetase</fullName>
    </alternativeName>
    <alternativeName>
        <fullName evidence="7">UDP-N-acetylmuramyl-tripeptide synthetase</fullName>
    </alternativeName>
</protein>
<dbReference type="GO" id="GO:0005737">
    <property type="term" value="C:cytoplasm"/>
    <property type="evidence" value="ECO:0007669"/>
    <property type="project" value="UniProtKB-SubCell"/>
</dbReference>
<keyword evidence="7" id="KW-0460">Magnesium</keyword>
<keyword evidence="13" id="KW-1185">Reference proteome</keyword>
<keyword evidence="7 12" id="KW-0436">Ligase</keyword>
<evidence type="ECO:0000256" key="7">
    <source>
        <dbReference type="HAMAP-Rule" id="MF_00208"/>
    </source>
</evidence>
<dbReference type="HAMAP" id="MF_00208">
    <property type="entry name" value="MurE"/>
    <property type="match status" value="1"/>
</dbReference>
<feature type="modified residue" description="N6-carboxylysine" evidence="7">
    <location>
        <position position="231"/>
    </location>
</feature>
<dbReference type="Proteomes" id="UP000032568">
    <property type="component" value="Chromosome"/>
</dbReference>
<feature type="binding site" evidence="7">
    <location>
        <position position="163"/>
    </location>
    <ligand>
        <name>UDP-N-acetyl-alpha-D-muramoyl-L-alanyl-D-glutamate</name>
        <dbReference type="ChEBI" id="CHEBI:83900"/>
    </ligand>
</feature>
<dbReference type="GO" id="GO:0008360">
    <property type="term" value="P:regulation of cell shape"/>
    <property type="evidence" value="ECO:0007669"/>
    <property type="project" value="UniProtKB-KW"/>
</dbReference>
<feature type="binding site" evidence="7">
    <location>
        <position position="197"/>
    </location>
    <ligand>
        <name>UDP-N-acetyl-alpha-D-muramoyl-L-alanyl-D-glutamate</name>
        <dbReference type="ChEBI" id="CHEBI:83900"/>
    </ligand>
</feature>
<dbReference type="GO" id="GO:0051301">
    <property type="term" value="P:cell division"/>
    <property type="evidence" value="ECO:0007669"/>
    <property type="project" value="UniProtKB-KW"/>
</dbReference>
<dbReference type="AlphaFoldDB" id="A0AAE9YS31"/>
<evidence type="ECO:0000256" key="8">
    <source>
        <dbReference type="RuleBase" id="RU004135"/>
    </source>
</evidence>
<dbReference type="GO" id="GO:0005524">
    <property type="term" value="F:ATP binding"/>
    <property type="evidence" value="ECO:0007669"/>
    <property type="project" value="UniProtKB-UniRule"/>
</dbReference>
<feature type="binding site" evidence="7">
    <location>
        <begin position="421"/>
        <end position="424"/>
    </location>
    <ligand>
        <name>meso-2,6-diaminopimelate</name>
        <dbReference type="ChEBI" id="CHEBI:57791"/>
    </ligand>
</feature>
<evidence type="ECO:0000256" key="1">
    <source>
        <dbReference type="ARBA" id="ARBA00005898"/>
    </source>
</evidence>
<keyword evidence="4 7" id="KW-0573">Peptidoglycan synthesis</keyword>
<feature type="binding site" evidence="7">
    <location>
        <begin position="164"/>
        <end position="165"/>
    </location>
    <ligand>
        <name>UDP-N-acetyl-alpha-D-muramoyl-L-alanyl-D-glutamate</name>
        <dbReference type="ChEBI" id="CHEBI:83900"/>
    </ligand>
</feature>
<keyword evidence="7" id="KW-0067">ATP-binding</keyword>
<dbReference type="Pfam" id="PF01225">
    <property type="entry name" value="Mur_ligase"/>
    <property type="match status" value="1"/>
</dbReference>
<dbReference type="InterPro" id="IPR035911">
    <property type="entry name" value="MurE/MurF_N"/>
</dbReference>
<dbReference type="GO" id="GO:0008765">
    <property type="term" value="F:UDP-N-acetylmuramoylalanyl-D-glutamate-2,6-diaminopimelate ligase activity"/>
    <property type="evidence" value="ECO:0007669"/>
    <property type="project" value="UniProtKB-UniRule"/>
</dbReference>
<dbReference type="Pfam" id="PF02875">
    <property type="entry name" value="Mur_ligase_C"/>
    <property type="match status" value="1"/>
</dbReference>
<dbReference type="SUPFAM" id="SSF53244">
    <property type="entry name" value="MurD-like peptide ligases, peptide-binding domain"/>
    <property type="match status" value="1"/>
</dbReference>
<dbReference type="SUPFAM" id="SSF63418">
    <property type="entry name" value="MurE/MurF N-terminal domain"/>
    <property type="match status" value="1"/>
</dbReference>
<evidence type="ECO:0000256" key="6">
    <source>
        <dbReference type="ARBA" id="ARBA00023316"/>
    </source>
</evidence>
<feature type="binding site" evidence="7">
    <location>
        <position position="476"/>
    </location>
    <ligand>
        <name>meso-2,6-diaminopimelate</name>
        <dbReference type="ChEBI" id="CHEBI:57791"/>
    </ligand>
</feature>
<dbReference type="Gene3D" id="3.90.190.20">
    <property type="entry name" value="Mur ligase, C-terminal domain"/>
    <property type="match status" value="1"/>
</dbReference>
<dbReference type="Gene3D" id="3.40.1390.10">
    <property type="entry name" value="MurE/MurF, N-terminal domain"/>
    <property type="match status" value="1"/>
</dbReference>
<proteinExistence type="inferred from homology"/>
<evidence type="ECO:0000259" key="9">
    <source>
        <dbReference type="Pfam" id="PF01225"/>
    </source>
</evidence>
<evidence type="ECO:0000313" key="12">
    <source>
        <dbReference type="EMBL" id="WDD98462.1"/>
    </source>
</evidence>
<feature type="binding site" evidence="7">
    <location>
        <begin position="122"/>
        <end position="128"/>
    </location>
    <ligand>
        <name>ATP</name>
        <dbReference type="ChEBI" id="CHEBI:30616"/>
    </ligand>
</feature>